<proteinExistence type="inferred from homology"/>
<dbReference type="EMBL" id="KZ293441">
    <property type="protein sequence ID" value="PBK66233.1"/>
    <property type="molecule type" value="Genomic_DNA"/>
</dbReference>
<name>A0A2H3BQU4_9AGAR</name>
<dbReference type="Proteomes" id="UP000218334">
    <property type="component" value="Unassembled WGS sequence"/>
</dbReference>
<dbReference type="GO" id="GO:0043386">
    <property type="term" value="P:mycotoxin biosynthetic process"/>
    <property type="evidence" value="ECO:0007669"/>
    <property type="project" value="InterPro"/>
</dbReference>
<comment type="similarity">
    <text evidence="3">Belongs to the ustYa family.</text>
</comment>
<dbReference type="PANTHER" id="PTHR33365:SF11">
    <property type="entry name" value="TAT PATHWAY SIGNAL SEQUENCE"/>
    <property type="match status" value="1"/>
</dbReference>
<comment type="pathway">
    <text evidence="1">Mycotoxin biosynthesis.</text>
</comment>
<gene>
    <name evidence="5" type="ORF">ARMSODRAFT_977539</name>
</gene>
<feature type="transmembrane region" description="Helical" evidence="4">
    <location>
        <begin position="6"/>
        <end position="24"/>
    </location>
</feature>
<evidence type="ECO:0000256" key="4">
    <source>
        <dbReference type="SAM" id="Phobius"/>
    </source>
</evidence>
<evidence type="ECO:0000256" key="3">
    <source>
        <dbReference type="ARBA" id="ARBA00035112"/>
    </source>
</evidence>
<dbReference type="STRING" id="1076256.A0A2H3BQU4"/>
<dbReference type="Pfam" id="PF11807">
    <property type="entry name" value="UstYa"/>
    <property type="match status" value="1"/>
</dbReference>
<evidence type="ECO:0000313" key="6">
    <source>
        <dbReference type="Proteomes" id="UP000218334"/>
    </source>
</evidence>
<evidence type="ECO:0000313" key="5">
    <source>
        <dbReference type="EMBL" id="PBK66233.1"/>
    </source>
</evidence>
<organism evidence="5 6">
    <name type="scientific">Armillaria solidipes</name>
    <dbReference type="NCBI Taxonomy" id="1076256"/>
    <lineage>
        <taxon>Eukaryota</taxon>
        <taxon>Fungi</taxon>
        <taxon>Dikarya</taxon>
        <taxon>Basidiomycota</taxon>
        <taxon>Agaricomycotina</taxon>
        <taxon>Agaricomycetes</taxon>
        <taxon>Agaricomycetidae</taxon>
        <taxon>Agaricales</taxon>
        <taxon>Marasmiineae</taxon>
        <taxon>Physalacriaceae</taxon>
        <taxon>Armillaria</taxon>
    </lineage>
</organism>
<keyword evidence="2" id="KW-0560">Oxidoreductase</keyword>
<keyword evidence="6" id="KW-1185">Reference proteome</keyword>
<evidence type="ECO:0000256" key="1">
    <source>
        <dbReference type="ARBA" id="ARBA00004685"/>
    </source>
</evidence>
<dbReference type="InterPro" id="IPR021765">
    <property type="entry name" value="UstYa-like"/>
</dbReference>
<accession>A0A2H3BQU4</accession>
<evidence type="ECO:0000256" key="2">
    <source>
        <dbReference type="ARBA" id="ARBA00023002"/>
    </source>
</evidence>
<keyword evidence="4" id="KW-0812">Transmembrane</keyword>
<sequence>MAKRPLHVYVLWALTAINIGIVLWRSGRFFLYSDEWQASPGSSPITDDYSYIGGDFPLYYSLAGPSLDADPVALTFRESVRFEYNRTDQVAFDEWYSILKAMNFGRVRLGPENRVFVPVHYHEMHCVRILHIALLNPAHEGMPKHVKHCLNYLRQWLLCEATDTVERGDFLEKDYVSDADRVGETRVCQDWERVYADMDGNHERWLEFKTVWT</sequence>
<dbReference type="PANTHER" id="PTHR33365">
    <property type="entry name" value="YALI0B05434P"/>
    <property type="match status" value="1"/>
</dbReference>
<dbReference type="GO" id="GO:0016491">
    <property type="term" value="F:oxidoreductase activity"/>
    <property type="evidence" value="ECO:0007669"/>
    <property type="project" value="UniProtKB-KW"/>
</dbReference>
<keyword evidence="4" id="KW-0472">Membrane</keyword>
<dbReference type="AlphaFoldDB" id="A0A2H3BQU4"/>
<protein>
    <submittedName>
        <fullName evidence="5">Uncharacterized protein</fullName>
    </submittedName>
</protein>
<reference evidence="6" key="1">
    <citation type="journal article" date="2017" name="Nat. Ecol. Evol.">
        <title>Genome expansion and lineage-specific genetic innovations in the forest pathogenic fungi Armillaria.</title>
        <authorList>
            <person name="Sipos G."/>
            <person name="Prasanna A.N."/>
            <person name="Walter M.C."/>
            <person name="O'Connor E."/>
            <person name="Balint B."/>
            <person name="Krizsan K."/>
            <person name="Kiss B."/>
            <person name="Hess J."/>
            <person name="Varga T."/>
            <person name="Slot J."/>
            <person name="Riley R."/>
            <person name="Boka B."/>
            <person name="Rigling D."/>
            <person name="Barry K."/>
            <person name="Lee J."/>
            <person name="Mihaltcheva S."/>
            <person name="LaButti K."/>
            <person name="Lipzen A."/>
            <person name="Waldron R."/>
            <person name="Moloney N.M."/>
            <person name="Sperisen C."/>
            <person name="Kredics L."/>
            <person name="Vagvoelgyi C."/>
            <person name="Patrignani A."/>
            <person name="Fitzpatrick D."/>
            <person name="Nagy I."/>
            <person name="Doyle S."/>
            <person name="Anderson J.B."/>
            <person name="Grigoriev I.V."/>
            <person name="Gueldener U."/>
            <person name="Muensterkoetter M."/>
            <person name="Nagy L.G."/>
        </authorList>
    </citation>
    <scope>NUCLEOTIDE SEQUENCE [LARGE SCALE GENOMIC DNA]</scope>
    <source>
        <strain evidence="6">28-4</strain>
    </source>
</reference>
<keyword evidence="4" id="KW-1133">Transmembrane helix</keyword>